<dbReference type="GO" id="GO:0085029">
    <property type="term" value="P:extracellular matrix assembly"/>
    <property type="evidence" value="ECO:0007669"/>
    <property type="project" value="TreeGrafter"/>
</dbReference>
<dbReference type="Proteomes" id="UP000283374">
    <property type="component" value="Unassembled WGS sequence"/>
</dbReference>
<keyword evidence="8 15" id="KW-0472">Membrane</keyword>
<comment type="subcellular location">
    <subcellularLocation>
        <location evidence="1">Cell membrane</location>
    </subcellularLocation>
</comment>
<evidence type="ECO:0000256" key="15">
    <source>
        <dbReference type="SAM" id="Phobius"/>
    </source>
</evidence>
<evidence type="ECO:0000256" key="5">
    <source>
        <dbReference type="ARBA" id="ARBA00022475"/>
    </source>
</evidence>
<keyword evidence="7 17" id="KW-0808">Transferase</keyword>
<dbReference type="Gene3D" id="3.90.550.10">
    <property type="entry name" value="Spore Coat Polysaccharide Biosynthesis Protein SpsA, Chain A"/>
    <property type="match status" value="1"/>
</dbReference>
<dbReference type="InterPro" id="IPR001173">
    <property type="entry name" value="Glyco_trans_2-like"/>
</dbReference>
<evidence type="ECO:0000256" key="10">
    <source>
        <dbReference type="ARBA" id="ARBA00040508"/>
    </source>
</evidence>
<keyword evidence="5" id="KW-1003">Cell membrane</keyword>
<evidence type="ECO:0000259" key="16">
    <source>
        <dbReference type="Pfam" id="PF00535"/>
    </source>
</evidence>
<comment type="function">
    <text evidence="9">Glycosaminoglycan synthesis. The hyaluronic acid capsule is involved in the pathogenicity of group A Streptococci; it may be the major virulence determinant.</text>
</comment>
<dbReference type="PANTHER" id="PTHR22913:SF12">
    <property type="entry name" value="MANNURONAN SYNTHASE"/>
    <property type="match status" value="1"/>
</dbReference>
<evidence type="ECO:0000256" key="2">
    <source>
        <dbReference type="ARBA" id="ARBA00004698"/>
    </source>
</evidence>
<dbReference type="GO" id="GO:0030213">
    <property type="term" value="P:hyaluronan biosynthetic process"/>
    <property type="evidence" value="ECO:0007669"/>
    <property type="project" value="TreeGrafter"/>
</dbReference>
<evidence type="ECO:0000256" key="1">
    <source>
        <dbReference type="ARBA" id="ARBA00004236"/>
    </source>
</evidence>
<gene>
    <name evidence="17" type="ORF">D1825_09295</name>
</gene>
<evidence type="ECO:0000256" key="13">
    <source>
        <dbReference type="ARBA" id="ARBA00047709"/>
    </source>
</evidence>
<feature type="transmembrane region" description="Helical" evidence="15">
    <location>
        <begin position="327"/>
        <end position="347"/>
    </location>
</feature>
<comment type="caution">
    <text evidence="17">The sequence shown here is derived from an EMBL/GenBank/DDBJ whole genome shotgun (WGS) entry which is preliminary data.</text>
</comment>
<dbReference type="PANTHER" id="PTHR22913">
    <property type="entry name" value="HYALURONAN SYNTHASE"/>
    <property type="match status" value="1"/>
</dbReference>
<keyword evidence="18" id="KW-1185">Reference proteome</keyword>
<evidence type="ECO:0000256" key="11">
    <source>
        <dbReference type="ARBA" id="ARBA00042148"/>
    </source>
</evidence>
<evidence type="ECO:0000256" key="12">
    <source>
        <dbReference type="ARBA" id="ARBA00043237"/>
    </source>
</evidence>
<reference evidence="17 18" key="1">
    <citation type="submission" date="2018-08" db="EMBL/GenBank/DDBJ databases">
        <title>Cellulomonas rhizosphaerae sp. nov., a novel actinomycete isolated from soil.</title>
        <authorList>
            <person name="Tian Y."/>
        </authorList>
    </citation>
    <scope>NUCLEOTIDE SEQUENCE [LARGE SCALE GENOMIC DNA]</scope>
    <source>
        <strain evidence="17 18">NEAU-TCZ24</strain>
    </source>
</reference>
<comment type="similarity">
    <text evidence="3">Belongs to the NodC/HAS family.</text>
</comment>
<feature type="transmembrane region" description="Helical" evidence="15">
    <location>
        <begin position="359"/>
        <end position="379"/>
    </location>
</feature>
<dbReference type="GO" id="GO:0050501">
    <property type="term" value="F:hyaluronan synthase activity"/>
    <property type="evidence" value="ECO:0007669"/>
    <property type="project" value="UniProtKB-EC"/>
</dbReference>
<accession>A0A413RLM2</accession>
<protein>
    <recommendedName>
        <fullName evidence="10">Hyaluronan synthase</fullName>
        <ecNumber evidence="4">2.4.1.212</ecNumber>
    </recommendedName>
    <alternativeName>
        <fullName evidence="12">Hyaluronate synthase</fullName>
    </alternativeName>
    <alternativeName>
        <fullName evidence="11">Hyaluronic acid synthase</fullName>
    </alternativeName>
</protein>
<proteinExistence type="inferred from homology"/>
<dbReference type="AlphaFoldDB" id="A0A413RLM2"/>
<dbReference type="InterPro" id="IPR029044">
    <property type="entry name" value="Nucleotide-diphossugar_trans"/>
</dbReference>
<organism evidence="17 18">
    <name type="scientific">Cellulomonas rhizosphaerae</name>
    <dbReference type="NCBI Taxonomy" id="2293719"/>
    <lineage>
        <taxon>Bacteria</taxon>
        <taxon>Bacillati</taxon>
        <taxon>Actinomycetota</taxon>
        <taxon>Actinomycetes</taxon>
        <taxon>Micrococcales</taxon>
        <taxon>Cellulomonadaceae</taxon>
        <taxon>Cellulomonas</taxon>
    </lineage>
</organism>
<name>A0A413RLM2_9CELL</name>
<evidence type="ECO:0000256" key="7">
    <source>
        <dbReference type="ARBA" id="ARBA00022679"/>
    </source>
</evidence>
<evidence type="ECO:0000313" key="17">
    <source>
        <dbReference type="EMBL" id="RHA40974.1"/>
    </source>
</evidence>
<dbReference type="GO" id="GO:0005886">
    <property type="term" value="C:plasma membrane"/>
    <property type="evidence" value="ECO:0007669"/>
    <property type="project" value="UniProtKB-SubCell"/>
</dbReference>
<dbReference type="Pfam" id="PF00535">
    <property type="entry name" value="Glycos_transf_2"/>
    <property type="match status" value="1"/>
</dbReference>
<keyword evidence="15" id="KW-1133">Transmembrane helix</keyword>
<evidence type="ECO:0000256" key="6">
    <source>
        <dbReference type="ARBA" id="ARBA00022676"/>
    </source>
</evidence>
<comment type="pathway">
    <text evidence="2">Glycan biosynthesis; hyaluronan biosynthesis.</text>
</comment>
<dbReference type="EMBL" id="QWKP01000190">
    <property type="protein sequence ID" value="RHA40974.1"/>
    <property type="molecule type" value="Genomic_DNA"/>
</dbReference>
<feature type="domain" description="Glycosyltransferase 2-like" evidence="16">
    <location>
        <begin position="44"/>
        <end position="211"/>
    </location>
</feature>
<evidence type="ECO:0000256" key="9">
    <source>
        <dbReference type="ARBA" id="ARBA00037408"/>
    </source>
</evidence>
<keyword evidence="15" id="KW-0812">Transmembrane</keyword>
<evidence type="ECO:0000256" key="8">
    <source>
        <dbReference type="ARBA" id="ARBA00023136"/>
    </source>
</evidence>
<dbReference type="CDD" id="cd06423">
    <property type="entry name" value="CESA_like"/>
    <property type="match status" value="1"/>
</dbReference>
<dbReference type="SUPFAM" id="SSF53448">
    <property type="entry name" value="Nucleotide-diphospho-sugar transferases"/>
    <property type="match status" value="1"/>
</dbReference>
<comment type="catalytic activity">
    <reaction evidence="13">
        <text>[hyaluronan](n) + UDP-N-acetyl-alpha-D-glucosamine = N-acetyl-beta-D-glucosaminyl-(1-&gt;4)-[hyaluronan](n) + UDP + H(+)</text>
        <dbReference type="Rhea" id="RHEA:20465"/>
        <dbReference type="Rhea" id="RHEA-COMP:12583"/>
        <dbReference type="Rhea" id="RHEA-COMP:12585"/>
        <dbReference type="ChEBI" id="CHEBI:15378"/>
        <dbReference type="ChEBI" id="CHEBI:57705"/>
        <dbReference type="ChEBI" id="CHEBI:58223"/>
        <dbReference type="ChEBI" id="CHEBI:132153"/>
        <dbReference type="ChEBI" id="CHEBI:132154"/>
        <dbReference type="EC" id="2.4.1.212"/>
    </reaction>
</comment>
<evidence type="ECO:0000256" key="3">
    <source>
        <dbReference type="ARBA" id="ARBA00006782"/>
    </source>
</evidence>
<sequence length="407" mass="45361">MGLDLGRCDRGRRRHRLSASSRERTVRTTSVQRDELDALRVVALVPAYNEDDEALRQCLQSMLTQTRPLDAIAVTDDGSTTGNYAQVRAWFLQECAARGVTGHWERTANGGKRHAQITGVRHELGADVFLTVDSDTILDPDAVRHGLQPFADERVQSVAGIVLTANYGANLLTRMQELWFTTLQMVNRGALSSKGSVMVNCGGLAFYRSGVILDNLDTYLGETLFGRPMHASDDSLLTLWALQRGRAVQQSTSFAFTLMPTKFSHHRRQQLRWMRGSTVRSAWRFRHLPLRSFAYWYHLAKWAQYGAVTVTVGVLAATGMLSHPVVLVWGGLVMVGLQLLLNLPYLTLRRSDQSVGQRLAVYATAPLVGLWQITVMRVLRWYAMGTFRKVASVWGTRGTVEVAALAA</sequence>
<feature type="transmembrane region" description="Helical" evidence="15">
    <location>
        <begin position="302"/>
        <end position="321"/>
    </location>
</feature>
<evidence type="ECO:0000256" key="4">
    <source>
        <dbReference type="ARBA" id="ARBA00012207"/>
    </source>
</evidence>
<comment type="catalytic activity">
    <reaction evidence="14">
        <text>N-acetyl-beta-D-glucosaminyl-(1-&gt;4)-[hyaluronan](n) + UDP-alpha-D-glucuronate = [hyaluronan](n+1) + UDP + H(+)</text>
        <dbReference type="Rhea" id="RHEA:12528"/>
        <dbReference type="Rhea" id="RHEA-COMP:12585"/>
        <dbReference type="Rhea" id="RHEA-COMP:12587"/>
        <dbReference type="ChEBI" id="CHEBI:15378"/>
        <dbReference type="ChEBI" id="CHEBI:58052"/>
        <dbReference type="ChEBI" id="CHEBI:58223"/>
        <dbReference type="ChEBI" id="CHEBI:132153"/>
        <dbReference type="ChEBI" id="CHEBI:132154"/>
        <dbReference type="EC" id="2.4.1.212"/>
    </reaction>
</comment>
<keyword evidence="6" id="KW-0328">Glycosyltransferase</keyword>
<dbReference type="EC" id="2.4.1.212" evidence="4"/>
<evidence type="ECO:0000313" key="18">
    <source>
        <dbReference type="Proteomes" id="UP000283374"/>
    </source>
</evidence>
<evidence type="ECO:0000256" key="14">
    <source>
        <dbReference type="ARBA" id="ARBA00048168"/>
    </source>
</evidence>